<name>A0AAW0CE95_9AGAR</name>
<evidence type="ECO:0000256" key="2">
    <source>
        <dbReference type="SAM" id="MobiDB-lite"/>
    </source>
</evidence>
<dbReference type="EMBL" id="JAYKXP010000047">
    <property type="protein sequence ID" value="KAK7037353.1"/>
    <property type="molecule type" value="Genomic_DNA"/>
</dbReference>
<comment type="caution">
    <text evidence="3">The sequence shown here is derived from an EMBL/GenBank/DDBJ whole genome shotgun (WGS) entry which is preliminary data.</text>
</comment>
<keyword evidence="1" id="KW-0175">Coiled coil</keyword>
<accession>A0AAW0CE95</accession>
<reference evidence="3 4" key="1">
    <citation type="submission" date="2024-01" db="EMBL/GenBank/DDBJ databases">
        <title>A draft genome for a cacao thread blight-causing isolate of Paramarasmius palmivorus.</title>
        <authorList>
            <person name="Baruah I.K."/>
            <person name="Bukari Y."/>
            <person name="Amoako-Attah I."/>
            <person name="Meinhardt L.W."/>
            <person name="Bailey B.A."/>
            <person name="Cohen S.P."/>
        </authorList>
    </citation>
    <scope>NUCLEOTIDE SEQUENCE [LARGE SCALE GENOMIC DNA]</scope>
    <source>
        <strain evidence="3 4">GH-12</strain>
    </source>
</reference>
<dbReference type="Proteomes" id="UP001383192">
    <property type="component" value="Unassembled WGS sequence"/>
</dbReference>
<evidence type="ECO:0000256" key="1">
    <source>
        <dbReference type="SAM" id="Coils"/>
    </source>
</evidence>
<feature type="compositionally biased region" description="Low complexity" evidence="2">
    <location>
        <begin position="326"/>
        <end position="335"/>
    </location>
</feature>
<dbReference type="AlphaFoldDB" id="A0AAW0CE95"/>
<protein>
    <submittedName>
        <fullName evidence="3">Uncharacterized protein</fullName>
    </submittedName>
</protein>
<evidence type="ECO:0000313" key="4">
    <source>
        <dbReference type="Proteomes" id="UP001383192"/>
    </source>
</evidence>
<sequence length="341" mass="38756">MQPEPSTFALRRSVWTREVRQLLAAAAFTPDTAPNANDCCGLDCSTGTRCDTWLEKVFRRCVGKERRRYENAQQKKLFMFTSPTVAVSRAIEEIDAEASGSDTTTTPFISADLTHTLGRLDQLIKMHLGVGRYDGWGQAKELVDLLRKGIETQCIEIERVEVVEELLVQKSLELSQREDIINIREQGIKRGRDQTIHIQSSYFKAGADLEHREKRVVRREASVERRERELHDNKVKLDEEIARFESRQQEKEEAYREREAGISEMEVDIEHQKQAINARWKRFASETGMGGPVQLQWAGPSPSGSPSVNSNSAQLSKQDSRPEVLPPVVTVLPPKSLKKDK</sequence>
<feature type="coiled-coil region" evidence="1">
    <location>
        <begin position="227"/>
        <end position="254"/>
    </location>
</feature>
<proteinExistence type="predicted"/>
<gene>
    <name evidence="3" type="ORF">VNI00_011103</name>
</gene>
<feature type="region of interest" description="Disordered" evidence="2">
    <location>
        <begin position="289"/>
        <end position="341"/>
    </location>
</feature>
<keyword evidence="4" id="KW-1185">Reference proteome</keyword>
<organism evidence="3 4">
    <name type="scientific">Paramarasmius palmivorus</name>
    <dbReference type="NCBI Taxonomy" id="297713"/>
    <lineage>
        <taxon>Eukaryota</taxon>
        <taxon>Fungi</taxon>
        <taxon>Dikarya</taxon>
        <taxon>Basidiomycota</taxon>
        <taxon>Agaricomycotina</taxon>
        <taxon>Agaricomycetes</taxon>
        <taxon>Agaricomycetidae</taxon>
        <taxon>Agaricales</taxon>
        <taxon>Marasmiineae</taxon>
        <taxon>Marasmiaceae</taxon>
        <taxon>Paramarasmius</taxon>
    </lineage>
</organism>
<evidence type="ECO:0000313" key="3">
    <source>
        <dbReference type="EMBL" id="KAK7037353.1"/>
    </source>
</evidence>
<feature type="compositionally biased region" description="Low complexity" evidence="2">
    <location>
        <begin position="299"/>
        <end position="312"/>
    </location>
</feature>